<accession>A0A6J7BLQ0</accession>
<dbReference type="GO" id="GO:0003677">
    <property type="term" value="F:DNA binding"/>
    <property type="evidence" value="ECO:0007669"/>
    <property type="project" value="InterPro"/>
</dbReference>
<dbReference type="PANTHER" id="PTHR11669">
    <property type="entry name" value="REPLICATION FACTOR C / DNA POLYMERASE III GAMMA-TAU SUBUNIT"/>
    <property type="match status" value="1"/>
</dbReference>
<feature type="region of interest" description="Disordered" evidence="12">
    <location>
        <begin position="538"/>
        <end position="575"/>
    </location>
</feature>
<dbReference type="InterPro" id="IPR008921">
    <property type="entry name" value="DNA_pol3_clamp-load_cplx_C"/>
</dbReference>
<feature type="compositionally biased region" description="Low complexity" evidence="12">
    <location>
        <begin position="542"/>
        <end position="561"/>
    </location>
</feature>
<dbReference type="GO" id="GO:0009360">
    <property type="term" value="C:DNA polymerase III complex"/>
    <property type="evidence" value="ECO:0007669"/>
    <property type="project" value="InterPro"/>
</dbReference>
<evidence type="ECO:0000256" key="11">
    <source>
        <dbReference type="ARBA" id="ARBA00049244"/>
    </source>
</evidence>
<dbReference type="FunFam" id="3.40.50.300:FF:000014">
    <property type="entry name" value="DNA polymerase III subunit gamma/tau"/>
    <property type="match status" value="1"/>
</dbReference>
<keyword evidence="9" id="KW-0067">ATP-binding</keyword>
<dbReference type="InterPro" id="IPR050238">
    <property type="entry name" value="DNA_Rep/Repair_Clamp_Loader"/>
</dbReference>
<feature type="compositionally biased region" description="Pro residues" evidence="12">
    <location>
        <begin position="398"/>
        <end position="408"/>
    </location>
</feature>
<dbReference type="Pfam" id="PF12169">
    <property type="entry name" value="DNA_pol3_gamma3"/>
    <property type="match status" value="1"/>
</dbReference>
<dbReference type="AlphaFoldDB" id="A0A6J7BLQ0"/>
<keyword evidence="6" id="KW-0479">Metal-binding</keyword>
<dbReference type="InterPro" id="IPR003593">
    <property type="entry name" value="AAA+_ATPase"/>
</dbReference>
<dbReference type="EC" id="2.7.7.7" evidence="2"/>
<evidence type="ECO:0000256" key="12">
    <source>
        <dbReference type="SAM" id="MobiDB-lite"/>
    </source>
</evidence>
<evidence type="ECO:0000256" key="4">
    <source>
        <dbReference type="ARBA" id="ARBA00022695"/>
    </source>
</evidence>
<dbReference type="GO" id="GO:0006261">
    <property type="term" value="P:DNA-templated DNA replication"/>
    <property type="evidence" value="ECO:0007669"/>
    <property type="project" value="TreeGrafter"/>
</dbReference>
<sequence>MATQSLYRRYRPRRFSEVKGQEHVVRALRNAVINHREGQAYLFSGPRGTGKTTSARILAKVLNCENPQDGEPCCECDSCLAVERGTSFDVHELDAASNNGVDAMRDIIDKASLGTPGRHRVYILDEVHMLTKGAEAALLKTLEEPPAHVVFVLATTDPQKVSETIRSRTQHLQFHLLPMDVMEDHIRWLAGDAGIELSNEALQSVLRQGGGSARDTVSALELVSSGGGEPLLSTPLDEFIEAFIEYDPGRALTVVAQAIQQGRDPRTLTDDIVRHLRDCFLSLMAPELVQLPTERAQEVSELATRMGAPATVRAMERLGEMLVEMRHAPDPRLLLEVALVQLTHQASSNDMSVLLDRLERLEHQVAAGGVAAAPVRTVAIDPVTGRAALGGRARRDPNPPPPEAPPGAPREVPVPKAAQHGADDTNEQRSATIETPATVPTVSAAATPDQVDAATRAAQVWGSEIMPTMKSLARAIFAATKLLGAREGALAVAAPNDAHRAKCLQHLNEIEAAVAKAVGAPVKVVVVVDGAVAFDDFGSDDAAPAPTRATGATNTTVTRLPTPAPPPDDDDVDLDDLVDVPAEAVVSPLDRLTSAFPGSQLVDE</sequence>
<proteinExistence type="inferred from homology"/>
<dbReference type="Pfam" id="PF13177">
    <property type="entry name" value="DNA_pol3_delta2"/>
    <property type="match status" value="1"/>
</dbReference>
<dbReference type="Gene3D" id="3.40.50.300">
    <property type="entry name" value="P-loop containing nucleotide triphosphate hydrolases"/>
    <property type="match status" value="1"/>
</dbReference>
<gene>
    <name evidence="14" type="ORF">UFOPK3267_00094</name>
</gene>
<name>A0A6J7BLQ0_9ZZZZ</name>
<dbReference type="GO" id="GO:0046872">
    <property type="term" value="F:metal ion binding"/>
    <property type="evidence" value="ECO:0007669"/>
    <property type="project" value="UniProtKB-KW"/>
</dbReference>
<protein>
    <recommendedName>
        <fullName evidence="2">DNA-directed DNA polymerase</fullName>
        <ecNumber evidence="2">2.7.7.7</ecNumber>
    </recommendedName>
</protein>
<evidence type="ECO:0000256" key="6">
    <source>
        <dbReference type="ARBA" id="ARBA00022723"/>
    </source>
</evidence>
<evidence type="ECO:0000256" key="1">
    <source>
        <dbReference type="ARBA" id="ARBA00006360"/>
    </source>
</evidence>
<evidence type="ECO:0000256" key="5">
    <source>
        <dbReference type="ARBA" id="ARBA00022705"/>
    </source>
</evidence>
<dbReference type="GO" id="GO:0005524">
    <property type="term" value="F:ATP binding"/>
    <property type="evidence" value="ECO:0007669"/>
    <property type="project" value="UniProtKB-KW"/>
</dbReference>
<keyword evidence="10" id="KW-0239">DNA-directed DNA polymerase</keyword>
<dbReference type="InterPro" id="IPR012763">
    <property type="entry name" value="DNA_pol_III_sug/sutau_N"/>
</dbReference>
<feature type="domain" description="AAA+ ATPase" evidence="13">
    <location>
        <begin position="37"/>
        <end position="180"/>
    </location>
</feature>
<evidence type="ECO:0000313" key="14">
    <source>
        <dbReference type="EMBL" id="CAB4846085.1"/>
    </source>
</evidence>
<dbReference type="SUPFAM" id="SSF48019">
    <property type="entry name" value="post-AAA+ oligomerization domain-like"/>
    <property type="match status" value="1"/>
</dbReference>
<feature type="compositionally biased region" description="Low complexity" evidence="12">
    <location>
        <begin position="435"/>
        <end position="447"/>
    </location>
</feature>
<dbReference type="PANTHER" id="PTHR11669:SF0">
    <property type="entry name" value="PROTEIN STICHEL-LIKE 2"/>
    <property type="match status" value="1"/>
</dbReference>
<dbReference type="InterPro" id="IPR027417">
    <property type="entry name" value="P-loop_NTPase"/>
</dbReference>
<evidence type="ECO:0000256" key="2">
    <source>
        <dbReference type="ARBA" id="ARBA00012417"/>
    </source>
</evidence>
<evidence type="ECO:0000256" key="10">
    <source>
        <dbReference type="ARBA" id="ARBA00022932"/>
    </source>
</evidence>
<evidence type="ECO:0000256" key="8">
    <source>
        <dbReference type="ARBA" id="ARBA00022833"/>
    </source>
</evidence>
<dbReference type="Gene3D" id="1.20.272.10">
    <property type="match status" value="1"/>
</dbReference>
<dbReference type="Gene3D" id="1.10.8.60">
    <property type="match status" value="1"/>
</dbReference>
<comment type="catalytic activity">
    <reaction evidence="11">
        <text>DNA(n) + a 2'-deoxyribonucleoside 5'-triphosphate = DNA(n+1) + diphosphate</text>
        <dbReference type="Rhea" id="RHEA:22508"/>
        <dbReference type="Rhea" id="RHEA-COMP:17339"/>
        <dbReference type="Rhea" id="RHEA-COMP:17340"/>
        <dbReference type="ChEBI" id="CHEBI:33019"/>
        <dbReference type="ChEBI" id="CHEBI:61560"/>
        <dbReference type="ChEBI" id="CHEBI:173112"/>
        <dbReference type="EC" id="2.7.7.7"/>
    </reaction>
</comment>
<keyword evidence="8" id="KW-0862">Zinc</keyword>
<dbReference type="SMART" id="SM00382">
    <property type="entry name" value="AAA"/>
    <property type="match status" value="1"/>
</dbReference>
<evidence type="ECO:0000256" key="7">
    <source>
        <dbReference type="ARBA" id="ARBA00022741"/>
    </source>
</evidence>
<dbReference type="CDD" id="cd00009">
    <property type="entry name" value="AAA"/>
    <property type="match status" value="1"/>
</dbReference>
<reference evidence="14" key="1">
    <citation type="submission" date="2020-05" db="EMBL/GenBank/DDBJ databases">
        <authorList>
            <person name="Chiriac C."/>
            <person name="Salcher M."/>
            <person name="Ghai R."/>
            <person name="Kavagutti S V."/>
        </authorList>
    </citation>
    <scope>NUCLEOTIDE SEQUENCE</scope>
</reference>
<evidence type="ECO:0000256" key="3">
    <source>
        <dbReference type="ARBA" id="ARBA00022679"/>
    </source>
</evidence>
<comment type="similarity">
    <text evidence="1">Belongs to the DnaX/STICHEL family.</text>
</comment>
<keyword evidence="3" id="KW-0808">Transferase</keyword>
<organism evidence="14">
    <name type="scientific">freshwater metagenome</name>
    <dbReference type="NCBI Taxonomy" id="449393"/>
    <lineage>
        <taxon>unclassified sequences</taxon>
        <taxon>metagenomes</taxon>
        <taxon>ecological metagenomes</taxon>
    </lineage>
</organism>
<keyword evidence="7" id="KW-0547">Nucleotide-binding</keyword>
<evidence type="ECO:0000259" key="13">
    <source>
        <dbReference type="SMART" id="SM00382"/>
    </source>
</evidence>
<dbReference type="NCBIfam" id="TIGR02397">
    <property type="entry name" value="dnaX_nterm"/>
    <property type="match status" value="1"/>
</dbReference>
<evidence type="ECO:0000256" key="9">
    <source>
        <dbReference type="ARBA" id="ARBA00022840"/>
    </source>
</evidence>
<dbReference type="EMBL" id="CAFBIY010000003">
    <property type="protein sequence ID" value="CAB4846085.1"/>
    <property type="molecule type" value="Genomic_DNA"/>
</dbReference>
<dbReference type="InterPro" id="IPR022754">
    <property type="entry name" value="DNA_pol_III_gamma-3"/>
</dbReference>
<feature type="region of interest" description="Disordered" evidence="12">
    <location>
        <begin position="388"/>
        <end position="447"/>
    </location>
</feature>
<keyword evidence="4" id="KW-0548">Nucleotidyltransferase</keyword>
<dbReference type="SUPFAM" id="SSF52540">
    <property type="entry name" value="P-loop containing nucleoside triphosphate hydrolases"/>
    <property type="match status" value="1"/>
</dbReference>
<dbReference type="GO" id="GO:0003887">
    <property type="term" value="F:DNA-directed DNA polymerase activity"/>
    <property type="evidence" value="ECO:0007669"/>
    <property type="project" value="UniProtKB-KW"/>
</dbReference>
<keyword evidence="5" id="KW-0235">DNA replication</keyword>